<evidence type="ECO:0000313" key="2">
    <source>
        <dbReference type="EMBL" id="KAE8389177.1"/>
    </source>
</evidence>
<dbReference type="InterPro" id="IPR036291">
    <property type="entry name" value="NAD(P)-bd_dom_sf"/>
</dbReference>
<evidence type="ECO:0000256" key="1">
    <source>
        <dbReference type="SAM" id="MobiDB-lite"/>
    </source>
</evidence>
<dbReference type="AlphaFoldDB" id="A0A5N7C615"/>
<dbReference type="Proteomes" id="UP000326877">
    <property type="component" value="Unassembled WGS sequence"/>
</dbReference>
<sequence>MATSALKHVKSSSRQGTGCGARFETSKSVKVRYTKISARNSPEDSNLSVSETSQLKERAAGLIYVSTAIIFCPEPEKAVDPVERGTINTLEAASRAGVQRYVLSSSSKAVEATVYDQPHKITVDTFNYEGLRNAGEGHAVESLDSSWSVYSASRAAVELTF</sequence>
<evidence type="ECO:0008006" key="3">
    <source>
        <dbReference type="Google" id="ProtNLM"/>
    </source>
</evidence>
<dbReference type="EMBL" id="ML735269">
    <property type="protein sequence ID" value="KAE8389177.1"/>
    <property type="molecule type" value="Genomic_DNA"/>
</dbReference>
<dbReference type="SUPFAM" id="SSF51735">
    <property type="entry name" value="NAD(P)-binding Rossmann-fold domains"/>
    <property type="match status" value="1"/>
</dbReference>
<dbReference type="OrthoDB" id="2735536at2759"/>
<feature type="region of interest" description="Disordered" evidence="1">
    <location>
        <begin position="1"/>
        <end position="21"/>
    </location>
</feature>
<dbReference type="Gene3D" id="3.40.50.720">
    <property type="entry name" value="NAD(P)-binding Rossmann-like Domain"/>
    <property type="match status" value="1"/>
</dbReference>
<proteinExistence type="predicted"/>
<gene>
    <name evidence="2" type="ORF">BDV23DRAFT_184735</name>
</gene>
<name>A0A5N7C615_PETAA</name>
<organism evidence="2">
    <name type="scientific">Petromyces alliaceus</name>
    <name type="common">Aspergillus alliaceus</name>
    <dbReference type="NCBI Taxonomy" id="209559"/>
    <lineage>
        <taxon>Eukaryota</taxon>
        <taxon>Fungi</taxon>
        <taxon>Dikarya</taxon>
        <taxon>Ascomycota</taxon>
        <taxon>Pezizomycotina</taxon>
        <taxon>Eurotiomycetes</taxon>
        <taxon>Eurotiomycetidae</taxon>
        <taxon>Eurotiales</taxon>
        <taxon>Aspergillaceae</taxon>
        <taxon>Aspergillus</taxon>
        <taxon>Aspergillus subgen. Circumdati</taxon>
    </lineage>
</organism>
<reference evidence="2" key="1">
    <citation type="submission" date="2019-04" db="EMBL/GenBank/DDBJ databases">
        <title>Friends and foes A comparative genomics studyof 23 Aspergillus species from section Flavi.</title>
        <authorList>
            <consortium name="DOE Joint Genome Institute"/>
            <person name="Kjaerbolling I."/>
            <person name="Vesth T."/>
            <person name="Frisvad J.C."/>
            <person name="Nybo J.L."/>
            <person name="Theobald S."/>
            <person name="Kildgaard S."/>
            <person name="Isbrandt T."/>
            <person name="Kuo A."/>
            <person name="Sato A."/>
            <person name="Lyhne E.K."/>
            <person name="Kogle M.E."/>
            <person name="Wiebenga A."/>
            <person name="Kun R.S."/>
            <person name="Lubbers R.J."/>
            <person name="Makela M.R."/>
            <person name="Barry K."/>
            <person name="Chovatia M."/>
            <person name="Clum A."/>
            <person name="Daum C."/>
            <person name="Haridas S."/>
            <person name="He G."/>
            <person name="LaButti K."/>
            <person name="Lipzen A."/>
            <person name="Mondo S."/>
            <person name="Riley R."/>
            <person name="Salamov A."/>
            <person name="Simmons B.A."/>
            <person name="Magnuson J.K."/>
            <person name="Henrissat B."/>
            <person name="Mortensen U.H."/>
            <person name="Larsen T.O."/>
            <person name="Devries R.P."/>
            <person name="Grigoriev I.V."/>
            <person name="Machida M."/>
            <person name="Baker S.E."/>
            <person name="Andersen M.R."/>
        </authorList>
    </citation>
    <scope>NUCLEOTIDE SEQUENCE [LARGE SCALE GENOMIC DNA]</scope>
    <source>
        <strain evidence="2">IBT 14317</strain>
    </source>
</reference>
<accession>A0A5N7C615</accession>
<protein>
    <recommendedName>
        <fullName evidence="3">3-beta hydroxysteroid dehydrogenase/isomerase domain-containing protein</fullName>
    </recommendedName>
</protein>